<organism evidence="14 15">
    <name type="scientific">Candidatus Uhrbacteria bacterium CG10_big_fil_rev_8_21_14_0_10_50_16</name>
    <dbReference type="NCBI Taxonomy" id="1975039"/>
    <lineage>
        <taxon>Bacteria</taxon>
        <taxon>Candidatus Uhriibacteriota</taxon>
    </lineage>
</organism>
<proteinExistence type="inferred from homology"/>
<evidence type="ECO:0000256" key="5">
    <source>
        <dbReference type="ARBA" id="ARBA00022801"/>
    </source>
</evidence>
<dbReference type="EC" id="3.5.4.9" evidence="11"/>
<evidence type="ECO:0000256" key="6">
    <source>
        <dbReference type="ARBA" id="ARBA00022857"/>
    </source>
</evidence>
<dbReference type="HAMAP" id="MF_01576">
    <property type="entry name" value="THF_DHG_CYH"/>
    <property type="match status" value="1"/>
</dbReference>
<dbReference type="EMBL" id="PCYM01000001">
    <property type="protein sequence ID" value="PIR47790.1"/>
    <property type="molecule type" value="Genomic_DNA"/>
</dbReference>
<evidence type="ECO:0000256" key="10">
    <source>
        <dbReference type="ARBA" id="ARBA00023268"/>
    </source>
</evidence>
<comment type="subunit">
    <text evidence="2 11">Homodimer.</text>
</comment>
<dbReference type="InterPro" id="IPR020867">
    <property type="entry name" value="THF_DH/CycHdrlase_CS"/>
</dbReference>
<dbReference type="InterPro" id="IPR036291">
    <property type="entry name" value="NAD(P)-bd_dom_sf"/>
</dbReference>
<comment type="function">
    <text evidence="11">Catalyzes the oxidation of 5,10-methylenetetrahydrofolate to 5,10-methenyltetrahydrofolate and then the hydrolysis of 5,10-methenyltetrahydrofolate to 10-formyltetrahydrofolate.</text>
</comment>
<dbReference type="PANTHER" id="PTHR48099:SF5">
    <property type="entry name" value="C-1-TETRAHYDROFOLATE SYNTHASE, CYTOPLASMIC"/>
    <property type="match status" value="1"/>
</dbReference>
<keyword evidence="6 11" id="KW-0521">NADP</keyword>
<evidence type="ECO:0000259" key="12">
    <source>
        <dbReference type="Pfam" id="PF00763"/>
    </source>
</evidence>
<evidence type="ECO:0000256" key="9">
    <source>
        <dbReference type="ARBA" id="ARBA00023167"/>
    </source>
</evidence>
<evidence type="ECO:0000256" key="7">
    <source>
        <dbReference type="ARBA" id="ARBA00023002"/>
    </source>
</evidence>
<dbReference type="PANTHER" id="PTHR48099">
    <property type="entry name" value="C-1-TETRAHYDROFOLATE SYNTHASE, CYTOPLASMIC-RELATED"/>
    <property type="match status" value="1"/>
</dbReference>
<comment type="catalytic activity">
    <reaction evidence="11">
        <text>(6R)-5,10-methenyltetrahydrofolate + H2O = (6R)-10-formyltetrahydrofolate + H(+)</text>
        <dbReference type="Rhea" id="RHEA:23700"/>
        <dbReference type="ChEBI" id="CHEBI:15377"/>
        <dbReference type="ChEBI" id="CHEBI:15378"/>
        <dbReference type="ChEBI" id="CHEBI:57455"/>
        <dbReference type="ChEBI" id="CHEBI:195366"/>
        <dbReference type="EC" id="3.5.4.9"/>
    </reaction>
</comment>
<dbReference type="GO" id="GO:0009086">
    <property type="term" value="P:methionine biosynthetic process"/>
    <property type="evidence" value="ECO:0007669"/>
    <property type="project" value="UniProtKB-KW"/>
</dbReference>
<evidence type="ECO:0000313" key="14">
    <source>
        <dbReference type="EMBL" id="PIR47790.1"/>
    </source>
</evidence>
<feature type="domain" description="Tetrahydrofolate dehydrogenase/cyclohydrolase NAD(P)-binding" evidence="13">
    <location>
        <begin position="129"/>
        <end position="265"/>
    </location>
</feature>
<dbReference type="Proteomes" id="UP000230084">
    <property type="component" value="Unassembled WGS sequence"/>
</dbReference>
<feature type="binding site" evidence="11">
    <location>
        <position position="219"/>
    </location>
    <ligand>
        <name>NADP(+)</name>
        <dbReference type="ChEBI" id="CHEBI:58349"/>
    </ligand>
</feature>
<comment type="caution">
    <text evidence="11">Lacks conserved residue(s) required for the propagation of feature annotation.</text>
</comment>
<dbReference type="FunFam" id="3.40.50.10860:FF:000005">
    <property type="entry name" value="C-1-tetrahydrofolate synthase, cytoplasmic, putative"/>
    <property type="match status" value="1"/>
</dbReference>
<evidence type="ECO:0000256" key="2">
    <source>
        <dbReference type="ARBA" id="ARBA00011738"/>
    </source>
</evidence>
<evidence type="ECO:0000256" key="11">
    <source>
        <dbReference type="HAMAP-Rule" id="MF_01576"/>
    </source>
</evidence>
<gene>
    <name evidence="11" type="primary">folD</name>
    <name evidence="14" type="ORF">COV06_00080</name>
</gene>
<dbReference type="GO" id="GO:0000105">
    <property type="term" value="P:L-histidine biosynthetic process"/>
    <property type="evidence" value="ECO:0007669"/>
    <property type="project" value="UniProtKB-KW"/>
</dbReference>
<dbReference type="SUPFAM" id="SSF51735">
    <property type="entry name" value="NAD(P)-binding Rossmann-fold domains"/>
    <property type="match status" value="1"/>
</dbReference>
<reference evidence="14 15" key="1">
    <citation type="submission" date="2017-09" db="EMBL/GenBank/DDBJ databases">
        <title>Depth-based differentiation of microbial function through sediment-hosted aquifers and enrichment of novel symbionts in the deep terrestrial subsurface.</title>
        <authorList>
            <person name="Probst A.J."/>
            <person name="Ladd B."/>
            <person name="Jarett J.K."/>
            <person name="Geller-Mcgrath D.E."/>
            <person name="Sieber C.M."/>
            <person name="Emerson J.B."/>
            <person name="Anantharaman K."/>
            <person name="Thomas B.C."/>
            <person name="Malmstrom R."/>
            <person name="Stieglmeier M."/>
            <person name="Klingl A."/>
            <person name="Woyke T."/>
            <person name="Ryan C.M."/>
            <person name="Banfield J.F."/>
        </authorList>
    </citation>
    <scope>NUCLEOTIDE SEQUENCE [LARGE SCALE GENOMIC DNA]</scope>
    <source>
        <strain evidence="14">CG10_big_fil_rev_8_21_14_0_10_50_16</strain>
    </source>
</reference>
<comment type="catalytic activity">
    <reaction evidence="11">
        <text>(6R)-5,10-methylene-5,6,7,8-tetrahydrofolate + NADP(+) = (6R)-5,10-methenyltetrahydrofolate + NADPH</text>
        <dbReference type="Rhea" id="RHEA:22812"/>
        <dbReference type="ChEBI" id="CHEBI:15636"/>
        <dbReference type="ChEBI" id="CHEBI:57455"/>
        <dbReference type="ChEBI" id="CHEBI:57783"/>
        <dbReference type="ChEBI" id="CHEBI:58349"/>
        <dbReference type="EC" id="1.5.1.5"/>
    </reaction>
</comment>
<keyword evidence="3 11" id="KW-0554">One-carbon metabolism</keyword>
<dbReference type="UniPathway" id="UPA00193"/>
<dbReference type="Pfam" id="PF00763">
    <property type="entry name" value="THF_DHG_CYH"/>
    <property type="match status" value="1"/>
</dbReference>
<comment type="caution">
    <text evidence="14">The sequence shown here is derived from an EMBL/GenBank/DDBJ whole genome shotgun (WGS) entry which is preliminary data.</text>
</comment>
<dbReference type="PROSITE" id="PS00766">
    <property type="entry name" value="THF_DHG_CYH_1"/>
    <property type="match status" value="1"/>
</dbReference>
<keyword evidence="8 11" id="KW-0368">Histidine biosynthesis</keyword>
<dbReference type="Pfam" id="PF02882">
    <property type="entry name" value="THF_DHG_CYH_C"/>
    <property type="match status" value="1"/>
</dbReference>
<dbReference type="GO" id="GO:0035999">
    <property type="term" value="P:tetrahydrofolate interconversion"/>
    <property type="evidence" value="ECO:0007669"/>
    <property type="project" value="UniProtKB-UniRule"/>
</dbReference>
<dbReference type="Gene3D" id="3.40.50.10860">
    <property type="entry name" value="Leucine Dehydrogenase, chain A, domain 1"/>
    <property type="match status" value="1"/>
</dbReference>
<dbReference type="GO" id="GO:0004488">
    <property type="term" value="F:methylenetetrahydrofolate dehydrogenase (NADP+) activity"/>
    <property type="evidence" value="ECO:0007669"/>
    <property type="project" value="UniProtKB-UniRule"/>
</dbReference>
<comment type="pathway">
    <text evidence="1 11">One-carbon metabolism; tetrahydrofolate interconversion.</text>
</comment>
<evidence type="ECO:0000256" key="4">
    <source>
        <dbReference type="ARBA" id="ARBA00022755"/>
    </source>
</evidence>
<feature type="domain" description="Tetrahydrofolate dehydrogenase/cyclohydrolase catalytic" evidence="12">
    <location>
        <begin position="5"/>
        <end position="116"/>
    </location>
</feature>
<comment type="similarity">
    <text evidence="11">Belongs to the tetrahydrofolate dehydrogenase/cyclohydrolase family.</text>
</comment>
<sequence>MGQIINGRKIAKKIRNELGHKILSEGIDVGLAAILVGSDPASQTYVKLKAHAADKIGMRFDTHELAEDTTTDQLLTLIDSLNADTHVHGILVQLPLPKHIDTNRVIAAIDPTKDADGFQEHSPLTPVMAQVVETLLLSTLEPLQEKRALILANTPDVFAPPIAQILSQHGVETAAAEPDDAEVSAELKASDIVIIAIGRPHWLTPDNIKEDAILIDIGITKQGDEILGDVDPTCDAVASWRTRVPGGVGPVTVALLLKNVLACYALQKDVS</sequence>
<keyword evidence="7 11" id="KW-0560">Oxidoreductase</keyword>
<keyword evidence="4 11" id="KW-0658">Purine biosynthesis</keyword>
<dbReference type="SUPFAM" id="SSF53223">
    <property type="entry name" value="Aminoacid dehydrogenase-like, N-terminal domain"/>
    <property type="match status" value="1"/>
</dbReference>
<dbReference type="GO" id="GO:0005829">
    <property type="term" value="C:cytosol"/>
    <property type="evidence" value="ECO:0007669"/>
    <property type="project" value="TreeGrafter"/>
</dbReference>
<dbReference type="GO" id="GO:0006164">
    <property type="term" value="P:purine nucleotide biosynthetic process"/>
    <property type="evidence" value="ECO:0007669"/>
    <property type="project" value="UniProtKB-KW"/>
</dbReference>
<keyword evidence="9 11" id="KW-0486">Methionine biosynthesis</keyword>
<dbReference type="InterPro" id="IPR020630">
    <property type="entry name" value="THF_DH/CycHdrlase_cat_dom"/>
</dbReference>
<evidence type="ECO:0000256" key="1">
    <source>
        <dbReference type="ARBA" id="ARBA00004777"/>
    </source>
</evidence>
<protein>
    <recommendedName>
        <fullName evidence="11">Bifunctional protein FolD</fullName>
    </recommendedName>
    <domain>
        <recommendedName>
            <fullName evidence="11">Methylenetetrahydrofolate dehydrogenase</fullName>
            <ecNumber evidence="11">1.5.1.5</ecNumber>
        </recommendedName>
    </domain>
    <domain>
        <recommendedName>
            <fullName evidence="11">Methenyltetrahydrofolate cyclohydrolase</fullName>
            <ecNumber evidence="11">3.5.4.9</ecNumber>
        </recommendedName>
    </domain>
</protein>
<dbReference type="InterPro" id="IPR020631">
    <property type="entry name" value="THF_DH/CycHdrlase_NAD-bd_dom"/>
</dbReference>
<evidence type="ECO:0000256" key="3">
    <source>
        <dbReference type="ARBA" id="ARBA00022563"/>
    </source>
</evidence>
<dbReference type="GO" id="GO:0004477">
    <property type="term" value="F:methenyltetrahydrofolate cyclohydrolase activity"/>
    <property type="evidence" value="ECO:0007669"/>
    <property type="project" value="UniProtKB-UniRule"/>
</dbReference>
<keyword evidence="10 11" id="KW-0511">Multifunctional enzyme</keyword>
<accession>A0A2H0RMU5</accession>
<evidence type="ECO:0000256" key="8">
    <source>
        <dbReference type="ARBA" id="ARBA00023102"/>
    </source>
</evidence>
<evidence type="ECO:0000259" key="13">
    <source>
        <dbReference type="Pfam" id="PF02882"/>
    </source>
</evidence>
<keyword evidence="11" id="KW-0028">Amino-acid biosynthesis</keyword>
<dbReference type="PRINTS" id="PR00085">
    <property type="entry name" value="THFDHDRGNASE"/>
</dbReference>
<dbReference type="EC" id="1.5.1.5" evidence="11"/>
<dbReference type="AlphaFoldDB" id="A0A2H0RMU5"/>
<dbReference type="Gene3D" id="3.40.50.720">
    <property type="entry name" value="NAD(P)-binding Rossmann-like Domain"/>
    <property type="match status" value="1"/>
</dbReference>
<dbReference type="InterPro" id="IPR046346">
    <property type="entry name" value="Aminoacid_DH-like_N_sf"/>
</dbReference>
<dbReference type="InterPro" id="IPR000672">
    <property type="entry name" value="THF_DH/CycHdrlase"/>
</dbReference>
<evidence type="ECO:0000313" key="15">
    <source>
        <dbReference type="Proteomes" id="UP000230084"/>
    </source>
</evidence>
<keyword evidence="5 11" id="KW-0378">Hydrolase</keyword>
<name>A0A2H0RMU5_9BACT</name>